<sequence>MKIIIICNNMIISNFLFAKKIQSTLISLLLVLEEGESQEKAVVQKFQKTAADNKPYLTTFYNLDMIIALGYRVHSSPVPFQVEVVCHVVRIF</sequence>
<comment type="caution">
    <text evidence="1">The sequence shown here is derived from an EMBL/GenBank/DDBJ whole genome shotgun (WGS) entry which is preliminary data.</text>
</comment>
<dbReference type="Proteomes" id="UP000757461">
    <property type="component" value="Unassembled WGS sequence"/>
</dbReference>
<gene>
    <name evidence="1" type="ORF">HXN33_09015</name>
</gene>
<proteinExistence type="predicted"/>
<dbReference type="AlphaFoldDB" id="A0A930HZA4"/>
<reference evidence="1" key="1">
    <citation type="submission" date="2020-04" db="EMBL/GenBank/DDBJ databases">
        <title>Deep metagenomics examines the oral microbiome during advanced dental caries in children, revealing novel taxa and co-occurrences with host molecules.</title>
        <authorList>
            <person name="Baker J.L."/>
            <person name="Morton J.T."/>
            <person name="Dinis M."/>
            <person name="Alvarez R."/>
            <person name="Tran N.C."/>
            <person name="Knight R."/>
            <person name="Edlund A."/>
        </authorList>
    </citation>
    <scope>NUCLEOTIDE SEQUENCE</scope>
    <source>
        <strain evidence="1">JCVI_25_bin.9</strain>
    </source>
</reference>
<dbReference type="EMBL" id="JABZSQ010000199">
    <property type="protein sequence ID" value="MBF1415704.1"/>
    <property type="molecule type" value="Genomic_DNA"/>
</dbReference>
<name>A0A930HZA4_9BACT</name>
<evidence type="ECO:0000313" key="2">
    <source>
        <dbReference type="Proteomes" id="UP000757461"/>
    </source>
</evidence>
<accession>A0A930HZA4</accession>
<evidence type="ECO:0000313" key="1">
    <source>
        <dbReference type="EMBL" id="MBF1415704.1"/>
    </source>
</evidence>
<protein>
    <submittedName>
        <fullName evidence="1">Virulence RhuM family protein</fullName>
    </submittedName>
</protein>
<organism evidence="1 2">
    <name type="scientific">Prevotella histicola</name>
    <dbReference type="NCBI Taxonomy" id="470565"/>
    <lineage>
        <taxon>Bacteria</taxon>
        <taxon>Pseudomonadati</taxon>
        <taxon>Bacteroidota</taxon>
        <taxon>Bacteroidia</taxon>
        <taxon>Bacteroidales</taxon>
        <taxon>Prevotellaceae</taxon>
        <taxon>Prevotella</taxon>
    </lineage>
</organism>